<accession>A0A2K3P1X8</accession>
<evidence type="ECO:0000313" key="2">
    <source>
        <dbReference type="Proteomes" id="UP000236291"/>
    </source>
</evidence>
<reference evidence="1 2" key="2">
    <citation type="journal article" date="2017" name="Front. Plant Sci.">
        <title>Gene Classification and Mining of Molecular Markers Useful in Red Clover (Trifolium pratense) Breeding.</title>
        <authorList>
            <person name="Istvanek J."/>
            <person name="Dluhosova J."/>
            <person name="Dluhos P."/>
            <person name="Patkova L."/>
            <person name="Nedelnik J."/>
            <person name="Repkova J."/>
        </authorList>
    </citation>
    <scope>NUCLEOTIDE SEQUENCE [LARGE SCALE GENOMIC DNA]</scope>
    <source>
        <strain evidence="2">cv. Tatra</strain>
        <tissue evidence="1">Young leaves</tissue>
    </source>
</reference>
<dbReference type="AlphaFoldDB" id="A0A2K3P1X8"/>
<gene>
    <name evidence="1" type="ORF">L195_g005846</name>
</gene>
<organism evidence="1 2">
    <name type="scientific">Trifolium pratense</name>
    <name type="common">Red clover</name>
    <dbReference type="NCBI Taxonomy" id="57577"/>
    <lineage>
        <taxon>Eukaryota</taxon>
        <taxon>Viridiplantae</taxon>
        <taxon>Streptophyta</taxon>
        <taxon>Embryophyta</taxon>
        <taxon>Tracheophyta</taxon>
        <taxon>Spermatophyta</taxon>
        <taxon>Magnoliopsida</taxon>
        <taxon>eudicotyledons</taxon>
        <taxon>Gunneridae</taxon>
        <taxon>Pentapetalae</taxon>
        <taxon>rosids</taxon>
        <taxon>fabids</taxon>
        <taxon>Fabales</taxon>
        <taxon>Fabaceae</taxon>
        <taxon>Papilionoideae</taxon>
        <taxon>50 kb inversion clade</taxon>
        <taxon>NPAAA clade</taxon>
        <taxon>Hologalegina</taxon>
        <taxon>IRL clade</taxon>
        <taxon>Trifolieae</taxon>
        <taxon>Trifolium</taxon>
    </lineage>
</organism>
<name>A0A2K3P1X8_TRIPR</name>
<proteinExistence type="predicted"/>
<protein>
    <submittedName>
        <fullName evidence="1">Uncharacterized protein</fullName>
    </submittedName>
</protein>
<dbReference type="Proteomes" id="UP000236291">
    <property type="component" value="Unassembled WGS sequence"/>
</dbReference>
<sequence length="49" mass="5385">MDFKCFKKNWGCPPCQQHRWEDSGGELFHGAATVGLQSIDGMGREGGSK</sequence>
<dbReference type="EMBL" id="ASHM01003055">
    <property type="protein sequence ID" value="PNY09300.1"/>
    <property type="molecule type" value="Genomic_DNA"/>
</dbReference>
<reference evidence="1 2" key="1">
    <citation type="journal article" date="2014" name="Am. J. Bot.">
        <title>Genome assembly and annotation for red clover (Trifolium pratense; Fabaceae).</title>
        <authorList>
            <person name="Istvanek J."/>
            <person name="Jaros M."/>
            <person name="Krenek A."/>
            <person name="Repkova J."/>
        </authorList>
    </citation>
    <scope>NUCLEOTIDE SEQUENCE [LARGE SCALE GENOMIC DNA]</scope>
    <source>
        <strain evidence="2">cv. Tatra</strain>
        <tissue evidence="1">Young leaves</tissue>
    </source>
</reference>
<comment type="caution">
    <text evidence="1">The sequence shown here is derived from an EMBL/GenBank/DDBJ whole genome shotgun (WGS) entry which is preliminary data.</text>
</comment>
<evidence type="ECO:0000313" key="1">
    <source>
        <dbReference type="EMBL" id="PNY09300.1"/>
    </source>
</evidence>